<keyword evidence="3" id="KW-1185">Reference proteome</keyword>
<dbReference type="AlphaFoldDB" id="A0A1N6GRI4"/>
<sequence>MAKQNRKQFILENNATCKNWNWSWSFVNHDAKIVIFGAWDVATRGTSKIILNEDWVVNKATQRKNNGYPEALEYIRLVEQAGYRLQTFPMTHSLVDPKVPDGHAKIRDFEPVLSDAQLTKDGKYWLALPLDGNIVFSDEIGEAETDAQIFSEGKQVLITVSATERSAKARAECLKLKGYDCSVCEINFGRHFGEIGVGFIHVHHLNQISEKKGEYQIKPLDDLVPVCPNCHAMLHRKTPPYSVEQMKAIISAARKENKQ</sequence>
<dbReference type="OrthoDB" id="9802640at2"/>
<protein>
    <submittedName>
        <fullName evidence="2">5-methylcytosine-specific restriction enzyme A</fullName>
    </submittedName>
</protein>
<dbReference type="InterPro" id="IPR003615">
    <property type="entry name" value="HNH_nuc"/>
</dbReference>
<dbReference type="InterPro" id="IPR002711">
    <property type="entry name" value="HNH"/>
</dbReference>
<dbReference type="Pfam" id="PF01844">
    <property type="entry name" value="HNH"/>
    <property type="match status" value="1"/>
</dbReference>
<dbReference type="CDD" id="cd00085">
    <property type="entry name" value="HNHc"/>
    <property type="match status" value="1"/>
</dbReference>
<dbReference type="STRING" id="1217970.SAMN05444002_2705"/>
<dbReference type="GO" id="GO:0004519">
    <property type="term" value="F:endonuclease activity"/>
    <property type="evidence" value="ECO:0007669"/>
    <property type="project" value="InterPro"/>
</dbReference>
<organism evidence="2 3">
    <name type="scientific">Vannielia litorea</name>
    <dbReference type="NCBI Taxonomy" id="1217970"/>
    <lineage>
        <taxon>Bacteria</taxon>
        <taxon>Pseudomonadati</taxon>
        <taxon>Pseudomonadota</taxon>
        <taxon>Alphaproteobacteria</taxon>
        <taxon>Rhodobacterales</taxon>
        <taxon>Paracoccaceae</taxon>
        <taxon>Vannielia</taxon>
    </lineage>
</organism>
<dbReference type="EMBL" id="FSRL01000001">
    <property type="protein sequence ID" value="SIO09985.1"/>
    <property type="molecule type" value="Genomic_DNA"/>
</dbReference>
<dbReference type="Proteomes" id="UP000184932">
    <property type="component" value="Unassembled WGS sequence"/>
</dbReference>
<name>A0A1N6GRI4_9RHOB</name>
<feature type="domain" description="HNH" evidence="1">
    <location>
        <begin position="181"/>
        <end position="236"/>
    </location>
</feature>
<evidence type="ECO:0000313" key="2">
    <source>
        <dbReference type="EMBL" id="SIO09985.1"/>
    </source>
</evidence>
<evidence type="ECO:0000259" key="1">
    <source>
        <dbReference type="Pfam" id="PF01844"/>
    </source>
</evidence>
<gene>
    <name evidence="2" type="ORF">SAMN05444002_2705</name>
</gene>
<accession>A0A1N6GRI4</accession>
<proteinExistence type="predicted"/>
<dbReference type="GO" id="GO:0003676">
    <property type="term" value="F:nucleic acid binding"/>
    <property type="evidence" value="ECO:0007669"/>
    <property type="project" value="InterPro"/>
</dbReference>
<reference evidence="3" key="1">
    <citation type="submission" date="2016-11" db="EMBL/GenBank/DDBJ databases">
        <authorList>
            <person name="Varghese N."/>
            <person name="Submissions S."/>
        </authorList>
    </citation>
    <scope>NUCLEOTIDE SEQUENCE [LARGE SCALE GENOMIC DNA]</scope>
    <source>
        <strain evidence="3">DSM 29440</strain>
    </source>
</reference>
<evidence type="ECO:0000313" key="3">
    <source>
        <dbReference type="Proteomes" id="UP000184932"/>
    </source>
</evidence>
<dbReference type="GO" id="GO:0008270">
    <property type="term" value="F:zinc ion binding"/>
    <property type="evidence" value="ECO:0007669"/>
    <property type="project" value="InterPro"/>
</dbReference>
<dbReference type="RefSeq" id="WP_074256694.1">
    <property type="nucleotide sequence ID" value="NZ_FSRL01000001.1"/>
</dbReference>